<dbReference type="EMBL" id="JAMQAW010000009">
    <property type="protein sequence ID" value="MCM2388983.1"/>
    <property type="molecule type" value="Genomic_DNA"/>
</dbReference>
<dbReference type="Proteomes" id="UP001431429">
    <property type="component" value="Unassembled WGS sequence"/>
</dbReference>
<gene>
    <name evidence="1" type="ORF">NBG84_11885</name>
</gene>
<organism evidence="1 2">
    <name type="scientific">Streptomyces albipurpureus</name>
    <dbReference type="NCBI Taxonomy" id="2897419"/>
    <lineage>
        <taxon>Bacteria</taxon>
        <taxon>Bacillati</taxon>
        <taxon>Actinomycetota</taxon>
        <taxon>Actinomycetes</taxon>
        <taxon>Kitasatosporales</taxon>
        <taxon>Streptomycetaceae</taxon>
        <taxon>Streptomyces</taxon>
    </lineage>
</organism>
<accession>A0ABT0UKF1</accession>
<evidence type="ECO:0000313" key="1">
    <source>
        <dbReference type="EMBL" id="MCM2388983.1"/>
    </source>
</evidence>
<evidence type="ECO:0008006" key="3">
    <source>
        <dbReference type="Google" id="ProtNLM"/>
    </source>
</evidence>
<protein>
    <recommendedName>
        <fullName evidence="3">PH domain-containing protein</fullName>
    </recommendedName>
</protein>
<comment type="caution">
    <text evidence="1">The sequence shown here is derived from an EMBL/GenBank/DDBJ whole genome shotgun (WGS) entry which is preliminary data.</text>
</comment>
<reference evidence="1" key="1">
    <citation type="submission" date="2022-06" db="EMBL/GenBank/DDBJ databases">
        <title>Genome public.</title>
        <authorList>
            <person name="Sun Q."/>
        </authorList>
    </citation>
    <scope>NUCLEOTIDE SEQUENCE</scope>
    <source>
        <strain evidence="1">CWNU-1</strain>
    </source>
</reference>
<evidence type="ECO:0000313" key="2">
    <source>
        <dbReference type="Proteomes" id="UP001431429"/>
    </source>
</evidence>
<feature type="non-terminal residue" evidence="1">
    <location>
        <position position="1"/>
    </location>
</feature>
<sequence>GATSAGYKEEAMVGMERQGMSDGPAGRGGADSSDDANGRTVRYRLSTAQFALPLTSALLLGELLFQGIPLVTGEPVTVAGIRNHLGVIGLAALGVLVLPRPEAVTATPRFVTFAKGDRGRADWTDVRDITVRRSAGIDRVRVSLRDGRSVFLRAPISLLDRQFDQKTEELQDFLQTSRLNGGADTD</sequence>
<keyword evidence="2" id="KW-1185">Reference proteome</keyword>
<name>A0ABT0UKF1_9ACTN</name>
<proteinExistence type="predicted"/>
<dbReference type="RefSeq" id="WP_250919319.1">
    <property type="nucleotide sequence ID" value="NZ_JAMQAW010000009.1"/>
</dbReference>